<evidence type="ECO:0000256" key="1">
    <source>
        <dbReference type="SAM" id="Phobius"/>
    </source>
</evidence>
<name>A0A3T1D5U8_9BACL</name>
<proteinExistence type="predicted"/>
<evidence type="ECO:0000313" key="3">
    <source>
        <dbReference type="Proteomes" id="UP000289856"/>
    </source>
</evidence>
<evidence type="ECO:0000313" key="2">
    <source>
        <dbReference type="EMBL" id="BBI33477.1"/>
    </source>
</evidence>
<reference evidence="2 3" key="1">
    <citation type="submission" date="2019-01" db="EMBL/GenBank/DDBJ databases">
        <title>Complete genome sequence of Cohnella hallensis HS21 isolated from Korean fir (Abies koreana) rhizospheric soil.</title>
        <authorList>
            <person name="Jiang L."/>
            <person name="Kang S.W."/>
            <person name="Kim S."/>
            <person name="Jung J."/>
            <person name="Kim C.Y."/>
            <person name="Kim D.H."/>
            <person name="Kim S.W."/>
            <person name="Lee J."/>
        </authorList>
    </citation>
    <scope>NUCLEOTIDE SEQUENCE [LARGE SCALE GENOMIC DNA]</scope>
    <source>
        <strain evidence="2 3">HS21</strain>
    </source>
</reference>
<dbReference type="OrthoDB" id="2194123at2"/>
<keyword evidence="1" id="KW-0472">Membrane</keyword>
<accession>A0A3T1D5U8</accession>
<dbReference type="Proteomes" id="UP000289856">
    <property type="component" value="Chromosome"/>
</dbReference>
<feature type="transmembrane region" description="Helical" evidence="1">
    <location>
        <begin position="7"/>
        <end position="25"/>
    </location>
</feature>
<keyword evidence="1" id="KW-0812">Transmembrane</keyword>
<feature type="transmembrane region" description="Helical" evidence="1">
    <location>
        <begin position="117"/>
        <end position="137"/>
    </location>
</feature>
<gene>
    <name evidence="2" type="ORF">KCTCHS21_28760</name>
</gene>
<dbReference type="AlphaFoldDB" id="A0A3T1D5U8"/>
<feature type="transmembrane region" description="Helical" evidence="1">
    <location>
        <begin position="37"/>
        <end position="62"/>
    </location>
</feature>
<dbReference type="RefSeq" id="WP_130609253.1">
    <property type="nucleotide sequence ID" value="NZ_AP019400.1"/>
</dbReference>
<protein>
    <recommendedName>
        <fullName evidence="4">DUF2178 domain-containing protein</fullName>
    </recommendedName>
</protein>
<keyword evidence="1" id="KW-1133">Transmembrane helix</keyword>
<sequence length="143" mass="15899">MKKPISSYFFTVIGAGLLASGVYFIKTIEDPQGILRALLYICVGLGCGIFGHGMGEIIVRLATKNNPAVAKKLEIVHKDERNLANANRAKAKAFDLMVFVFGALNITVALMDIDLTVVSLLVFAYLFIIGYCTYYRIKYYKEM</sequence>
<keyword evidence="3" id="KW-1185">Reference proteome</keyword>
<feature type="transmembrane region" description="Helical" evidence="1">
    <location>
        <begin position="93"/>
        <end position="111"/>
    </location>
</feature>
<organism evidence="2 3">
    <name type="scientific">Cohnella abietis</name>
    <dbReference type="NCBI Taxonomy" id="2507935"/>
    <lineage>
        <taxon>Bacteria</taxon>
        <taxon>Bacillati</taxon>
        <taxon>Bacillota</taxon>
        <taxon>Bacilli</taxon>
        <taxon>Bacillales</taxon>
        <taxon>Paenibacillaceae</taxon>
        <taxon>Cohnella</taxon>
    </lineage>
</organism>
<dbReference type="EMBL" id="AP019400">
    <property type="protein sequence ID" value="BBI33477.1"/>
    <property type="molecule type" value="Genomic_DNA"/>
</dbReference>
<dbReference type="KEGG" id="cohn:KCTCHS21_28760"/>
<evidence type="ECO:0008006" key="4">
    <source>
        <dbReference type="Google" id="ProtNLM"/>
    </source>
</evidence>